<dbReference type="InterPro" id="IPR023214">
    <property type="entry name" value="HAD_sf"/>
</dbReference>
<dbReference type="CDD" id="cd01427">
    <property type="entry name" value="HAD_like"/>
    <property type="match status" value="1"/>
</dbReference>
<dbReference type="GO" id="GO:0008967">
    <property type="term" value="F:phosphoglycolate phosphatase activity"/>
    <property type="evidence" value="ECO:0007669"/>
    <property type="project" value="TreeGrafter"/>
</dbReference>
<dbReference type="EMBL" id="PPGH01000037">
    <property type="protein sequence ID" value="PQJ95740.1"/>
    <property type="molecule type" value="Genomic_DNA"/>
</dbReference>
<dbReference type="Pfam" id="PF00702">
    <property type="entry name" value="Hydrolase"/>
    <property type="match status" value="1"/>
</dbReference>
<name>A0A2S7XPS5_9GAMM</name>
<dbReference type="InterPro" id="IPR006439">
    <property type="entry name" value="HAD-SF_hydro_IA"/>
</dbReference>
<dbReference type="GO" id="GO:0005829">
    <property type="term" value="C:cytosol"/>
    <property type="evidence" value="ECO:0007669"/>
    <property type="project" value="TreeGrafter"/>
</dbReference>
<dbReference type="AlphaFoldDB" id="A0A2S7XPS5"/>
<dbReference type="SFLD" id="SFLDG01129">
    <property type="entry name" value="C1.5:_HAD__Beta-PGM__Phosphata"/>
    <property type="match status" value="1"/>
</dbReference>
<reference evidence="1 2" key="1">
    <citation type="submission" date="2018-01" db="EMBL/GenBank/DDBJ databases">
        <title>The complete genome sequence of Chromatium okenii LaCa, a purple sulfur bacterium with a turbulent life.</title>
        <authorList>
            <person name="Luedin S.M."/>
            <person name="Liechti N."/>
            <person name="Storelli N."/>
            <person name="Danza F."/>
            <person name="Wittwer M."/>
            <person name="Pothier J.F."/>
            <person name="Tonolla M.A."/>
        </authorList>
    </citation>
    <scope>NUCLEOTIDE SEQUENCE [LARGE SCALE GENOMIC DNA]</scope>
    <source>
        <strain evidence="1 2">LaCa</strain>
    </source>
</reference>
<dbReference type="OrthoDB" id="9773910at2"/>
<dbReference type="SUPFAM" id="SSF56784">
    <property type="entry name" value="HAD-like"/>
    <property type="match status" value="1"/>
</dbReference>
<evidence type="ECO:0000313" key="1">
    <source>
        <dbReference type="EMBL" id="PQJ95740.1"/>
    </source>
</evidence>
<dbReference type="NCBIfam" id="TIGR01509">
    <property type="entry name" value="HAD-SF-IA-v3"/>
    <property type="match status" value="1"/>
</dbReference>
<dbReference type="InterPro" id="IPR036412">
    <property type="entry name" value="HAD-like_sf"/>
</dbReference>
<keyword evidence="2" id="KW-1185">Reference proteome</keyword>
<dbReference type="GO" id="GO:0006281">
    <property type="term" value="P:DNA repair"/>
    <property type="evidence" value="ECO:0007669"/>
    <property type="project" value="TreeGrafter"/>
</dbReference>
<dbReference type="Proteomes" id="UP000239936">
    <property type="component" value="Unassembled WGS sequence"/>
</dbReference>
<dbReference type="PANTHER" id="PTHR43434">
    <property type="entry name" value="PHOSPHOGLYCOLATE PHOSPHATASE"/>
    <property type="match status" value="1"/>
</dbReference>
<dbReference type="InterPro" id="IPR050155">
    <property type="entry name" value="HAD-like_hydrolase_sf"/>
</dbReference>
<dbReference type="Gene3D" id="3.40.50.1000">
    <property type="entry name" value="HAD superfamily/HAD-like"/>
    <property type="match status" value="1"/>
</dbReference>
<protein>
    <submittedName>
        <fullName evidence="1">GMP/IMP nucleotidase</fullName>
    </submittedName>
</protein>
<dbReference type="NCBIfam" id="NF011564">
    <property type="entry name" value="PRK14988.1"/>
    <property type="match status" value="1"/>
</dbReference>
<sequence>MSLNWKEIDSVFLDLDGTLLDLHFDNHFWLEHVPLRYSEKRGLSIAEAKAELFSRYRAIEGTLEWYCVEHWSRELDLNIVQLKREVAHLIAVHPHVIDFLEAVVTLSKRLVLVTNAHQHSLKLKLERTALGGYFDRIISAHDLKTAKESPTFWSHFQAIEPFDPQRTLFIDDNLNVLYQAQRFGIRWLVAAMTPDSTTVRRHINHEFLAIGDFSELLPMSL</sequence>
<dbReference type="SFLD" id="SFLDS00003">
    <property type="entry name" value="Haloacid_Dehalogenase"/>
    <property type="match status" value="1"/>
</dbReference>
<evidence type="ECO:0000313" key="2">
    <source>
        <dbReference type="Proteomes" id="UP000239936"/>
    </source>
</evidence>
<dbReference type="RefSeq" id="WP_105074092.1">
    <property type="nucleotide sequence ID" value="NZ_PPGH01000037.1"/>
</dbReference>
<comment type="caution">
    <text evidence="1">The sequence shown here is derived from an EMBL/GenBank/DDBJ whole genome shotgun (WGS) entry which is preliminary data.</text>
</comment>
<accession>A0A2S7XPS5</accession>
<dbReference type="PANTHER" id="PTHR43434:SF3">
    <property type="entry name" value="GMP_IMP NUCLEOTIDASE YRFG"/>
    <property type="match status" value="1"/>
</dbReference>
<organism evidence="1 2">
    <name type="scientific">Chromatium okenii</name>
    <dbReference type="NCBI Taxonomy" id="61644"/>
    <lineage>
        <taxon>Bacteria</taxon>
        <taxon>Pseudomonadati</taxon>
        <taxon>Pseudomonadota</taxon>
        <taxon>Gammaproteobacteria</taxon>
        <taxon>Chromatiales</taxon>
        <taxon>Chromatiaceae</taxon>
        <taxon>Chromatium</taxon>
    </lineage>
</organism>
<proteinExistence type="predicted"/>
<gene>
    <name evidence="1" type="ORF">CXB77_11880</name>
</gene>